<dbReference type="SUPFAM" id="SSF46785">
    <property type="entry name" value="Winged helix' DNA-binding domain"/>
    <property type="match status" value="1"/>
</dbReference>
<dbReference type="InterPro" id="IPR000847">
    <property type="entry name" value="LysR_HTH_N"/>
</dbReference>
<name>A0A437RIP1_9BURK</name>
<sequence>MHPRGIHLQYSFEARGQGGAEIENPLFDLLSAVQAAGSISHAAQQLQQSYRHVWGSLKRWEGVLGNELVVWAKGQPARLTPFAERLLWAERQARARMTPHVEALRAELSRVFALADDPTLQLLEVFASHDLALPQLQQLAEQAHGVHIGLRFAGSQEALRCLMDGRCTVAGFHVPRGVAAGSGFAKALRPLLRPGEHKLIGSHSRRQGLMLRAPLGLQAQREGWDGAALLRALAGGRWRLVNRQPGSGTRLLLDELLVAQGLGPAQIDGYAHRIEDTHVAVAAAVAAGAADIGLGVEAAARTSGLHFVPLVDEDYYLVCLKARLDTPAMLSLRAALASPAWAQALATLPGYAPQQAGQVLSLTRALPWWRYARPAG</sequence>
<dbReference type="Pfam" id="PF00126">
    <property type="entry name" value="HTH_1"/>
    <property type="match status" value="1"/>
</dbReference>
<protein>
    <submittedName>
        <fullName evidence="3">LysR family transcriptional regulator</fullName>
    </submittedName>
</protein>
<dbReference type="AlphaFoldDB" id="A0A437RIP1"/>
<dbReference type="SUPFAM" id="SSF53850">
    <property type="entry name" value="Periplasmic binding protein-like II"/>
    <property type="match status" value="1"/>
</dbReference>
<dbReference type="Proteomes" id="UP000285575">
    <property type="component" value="Unassembled WGS sequence"/>
</dbReference>
<dbReference type="OrthoDB" id="9805928at2"/>
<evidence type="ECO:0000313" key="4">
    <source>
        <dbReference type="Proteomes" id="UP000285575"/>
    </source>
</evidence>
<evidence type="ECO:0000259" key="2">
    <source>
        <dbReference type="Pfam" id="PF12727"/>
    </source>
</evidence>
<evidence type="ECO:0000313" key="3">
    <source>
        <dbReference type="EMBL" id="RVU46642.1"/>
    </source>
</evidence>
<gene>
    <name evidence="3" type="ORF">EOE66_11115</name>
</gene>
<dbReference type="Pfam" id="PF12727">
    <property type="entry name" value="PBP_like"/>
    <property type="match status" value="1"/>
</dbReference>
<dbReference type="RefSeq" id="WP_128229003.1">
    <property type="nucleotide sequence ID" value="NZ_SACR01000003.1"/>
</dbReference>
<dbReference type="InterPro" id="IPR024370">
    <property type="entry name" value="PBP_domain"/>
</dbReference>
<dbReference type="EMBL" id="SACR01000003">
    <property type="protein sequence ID" value="RVU46642.1"/>
    <property type="molecule type" value="Genomic_DNA"/>
</dbReference>
<dbReference type="InterPro" id="IPR036388">
    <property type="entry name" value="WH-like_DNA-bd_sf"/>
</dbReference>
<dbReference type="PANTHER" id="PTHR38431:SF1">
    <property type="entry name" value="BLL2305 PROTEIN"/>
    <property type="match status" value="1"/>
</dbReference>
<reference evidence="3 4" key="1">
    <citation type="submission" date="2019-01" db="EMBL/GenBank/DDBJ databases">
        <authorList>
            <person name="Chen W.-M."/>
        </authorList>
    </citation>
    <scope>NUCLEOTIDE SEQUENCE [LARGE SCALE GENOMIC DNA]</scope>
    <source>
        <strain evidence="3 4">KYPY4</strain>
    </source>
</reference>
<feature type="domain" description="PBP" evidence="2">
    <location>
        <begin position="137"/>
        <end position="334"/>
    </location>
</feature>
<dbReference type="PANTHER" id="PTHR38431">
    <property type="entry name" value="BLL2305 PROTEIN"/>
    <property type="match status" value="1"/>
</dbReference>
<feature type="domain" description="HTH lysR-type" evidence="1">
    <location>
        <begin position="29"/>
        <end position="84"/>
    </location>
</feature>
<proteinExistence type="predicted"/>
<dbReference type="InterPro" id="IPR036390">
    <property type="entry name" value="WH_DNA-bd_sf"/>
</dbReference>
<accession>A0A437RIP1</accession>
<dbReference type="Gene3D" id="1.10.10.10">
    <property type="entry name" value="Winged helix-like DNA-binding domain superfamily/Winged helix DNA-binding domain"/>
    <property type="match status" value="1"/>
</dbReference>
<comment type="caution">
    <text evidence="3">The sequence shown here is derived from an EMBL/GenBank/DDBJ whole genome shotgun (WGS) entry which is preliminary data.</text>
</comment>
<dbReference type="GO" id="GO:0003700">
    <property type="term" value="F:DNA-binding transcription factor activity"/>
    <property type="evidence" value="ECO:0007669"/>
    <property type="project" value="InterPro"/>
</dbReference>
<evidence type="ECO:0000259" key="1">
    <source>
        <dbReference type="Pfam" id="PF00126"/>
    </source>
</evidence>
<organism evidence="3 4">
    <name type="scientific">Rubrivivax rivuli</name>
    <dbReference type="NCBI Taxonomy" id="1862385"/>
    <lineage>
        <taxon>Bacteria</taxon>
        <taxon>Pseudomonadati</taxon>
        <taxon>Pseudomonadota</taxon>
        <taxon>Betaproteobacteria</taxon>
        <taxon>Burkholderiales</taxon>
        <taxon>Sphaerotilaceae</taxon>
        <taxon>Rubrivivax</taxon>
    </lineage>
</organism>
<keyword evidence="4" id="KW-1185">Reference proteome</keyword>